<dbReference type="AlphaFoldDB" id="A0A5B8IXA5"/>
<dbReference type="Pfam" id="PF05977">
    <property type="entry name" value="MFS_3"/>
    <property type="match status" value="1"/>
</dbReference>
<dbReference type="PANTHER" id="PTHR23513:SF11">
    <property type="entry name" value="STAPHYLOFERRIN A TRANSPORTER"/>
    <property type="match status" value="1"/>
</dbReference>
<evidence type="ECO:0000256" key="7">
    <source>
        <dbReference type="SAM" id="MobiDB-lite"/>
    </source>
</evidence>
<feature type="transmembrane region" description="Helical" evidence="8">
    <location>
        <begin position="320"/>
        <end position="338"/>
    </location>
</feature>
<dbReference type="SUPFAM" id="SSF103473">
    <property type="entry name" value="MFS general substrate transporter"/>
    <property type="match status" value="1"/>
</dbReference>
<feature type="transmembrane region" description="Helical" evidence="8">
    <location>
        <begin position="262"/>
        <end position="283"/>
    </location>
</feature>
<dbReference type="CDD" id="cd06173">
    <property type="entry name" value="MFS_MefA_like"/>
    <property type="match status" value="1"/>
</dbReference>
<feature type="transmembrane region" description="Helical" evidence="8">
    <location>
        <begin position="229"/>
        <end position="250"/>
    </location>
</feature>
<dbReference type="EMBL" id="CP042263">
    <property type="protein sequence ID" value="QDY70792.1"/>
    <property type="molecule type" value="Genomic_DNA"/>
</dbReference>
<feature type="region of interest" description="Disordered" evidence="7">
    <location>
        <begin position="524"/>
        <end position="545"/>
    </location>
</feature>
<feature type="transmembrane region" description="Helical" evidence="8">
    <location>
        <begin position="295"/>
        <end position="314"/>
    </location>
</feature>
<evidence type="ECO:0000259" key="9">
    <source>
        <dbReference type="PROSITE" id="PS50850"/>
    </source>
</evidence>
<dbReference type="OrthoDB" id="9809918at2"/>
<keyword evidence="10" id="KW-0614">Plasmid</keyword>
<keyword evidence="3" id="KW-1003">Cell membrane</keyword>
<name>A0A5B8IXA5_9RHOB</name>
<dbReference type="InterPro" id="IPR020846">
    <property type="entry name" value="MFS_dom"/>
</dbReference>
<protein>
    <submittedName>
        <fullName evidence="10">MFS transporter</fullName>
    </submittedName>
</protein>
<evidence type="ECO:0000313" key="10">
    <source>
        <dbReference type="EMBL" id="QDY70792.1"/>
    </source>
</evidence>
<reference evidence="10 11" key="1">
    <citation type="submission" date="2019-07" db="EMBL/GenBank/DDBJ databases">
        <title>Litoreibacter alkalisoli sp. nov., isolated from saline-alkaline soil.</title>
        <authorList>
            <person name="Wang S."/>
            <person name="Xu L."/>
            <person name="Xing Y.-T."/>
            <person name="Sun J.-Q."/>
        </authorList>
    </citation>
    <scope>NUCLEOTIDE SEQUENCE [LARGE SCALE GENOMIC DNA]</scope>
    <source>
        <strain evidence="10 11">LN3S51</strain>
        <plasmid evidence="10 11">unnamed2</plasmid>
    </source>
</reference>
<dbReference type="Proteomes" id="UP000318483">
    <property type="component" value="Plasmid unnamed2"/>
</dbReference>
<sequence length="545" mass="59123">MPVSASSGQLSPFKYPAFATIWSASLVSNMGTQLQMVGAGWLMTSLTASHDMVALVQSAATLPVMLFALLAGALADNMERRRIMIAAQSFMLLSALCLAAMTWAGGITPWLLLGLTFLIGSGNALNNPSWQASVGDLVPRKEVPQAVLLNSIGFNMTRSVGPALGGIIVAAGGAAAAFALNACSFVVMLGALARWKPPARDTRLPRENIWRAIWDGVSYVSMSPNILRVILRGTVFGIGAVCALALLPVITRDMLDLGATSYGLFLGCFGLGAIGGGFSGGWLKARVSPETRARGGFVCLAIALCWLALSRSPWLSAPAFALAGASWVLNLSLFNATVQLSAPRWVVGRAISLYQSGVFGGMALGSWMWGEVAETISIPVALATAAVLLTAGALIGLLLRLPEAEELDLDPLNRFREPQLELDLRARSGPIAVMIDYEIRQEDVEEFLLIMAHRRRIRLRDGARRWTLLRDLENPRLWSESYHVATWTEYVRHNLRRTMADADSIDRLRELHQGDDLPHVHRMIERPTVPRHDDMPLRNTAGLSH</sequence>
<feature type="domain" description="Major facilitator superfamily (MFS) profile" evidence="9">
    <location>
        <begin position="17"/>
        <end position="404"/>
    </location>
</feature>
<proteinExistence type="predicted"/>
<dbReference type="Gene3D" id="1.20.1250.20">
    <property type="entry name" value="MFS general substrate transporter like domains"/>
    <property type="match status" value="1"/>
</dbReference>
<evidence type="ECO:0000256" key="6">
    <source>
        <dbReference type="ARBA" id="ARBA00023136"/>
    </source>
</evidence>
<feature type="transmembrane region" description="Helical" evidence="8">
    <location>
        <begin position="350"/>
        <end position="370"/>
    </location>
</feature>
<dbReference type="PANTHER" id="PTHR23513">
    <property type="entry name" value="INTEGRAL MEMBRANE EFFLUX PROTEIN-RELATED"/>
    <property type="match status" value="1"/>
</dbReference>
<feature type="transmembrane region" description="Helical" evidence="8">
    <location>
        <begin position="376"/>
        <end position="399"/>
    </location>
</feature>
<organism evidence="10 11">
    <name type="scientific">Qingshengfaniella alkalisoli</name>
    <dbReference type="NCBI Taxonomy" id="2599296"/>
    <lineage>
        <taxon>Bacteria</taxon>
        <taxon>Pseudomonadati</taxon>
        <taxon>Pseudomonadota</taxon>
        <taxon>Alphaproteobacteria</taxon>
        <taxon>Rhodobacterales</taxon>
        <taxon>Paracoccaceae</taxon>
        <taxon>Qingshengfaniella</taxon>
    </lineage>
</organism>
<comment type="subcellular location">
    <subcellularLocation>
        <location evidence="1">Cell membrane</location>
        <topology evidence="1">Multi-pass membrane protein</topology>
    </subcellularLocation>
</comment>
<evidence type="ECO:0000256" key="3">
    <source>
        <dbReference type="ARBA" id="ARBA00022475"/>
    </source>
</evidence>
<dbReference type="InterPro" id="IPR010290">
    <property type="entry name" value="TM_effector"/>
</dbReference>
<keyword evidence="11" id="KW-1185">Reference proteome</keyword>
<dbReference type="GO" id="GO:0022857">
    <property type="term" value="F:transmembrane transporter activity"/>
    <property type="evidence" value="ECO:0007669"/>
    <property type="project" value="InterPro"/>
</dbReference>
<feature type="compositionally biased region" description="Basic and acidic residues" evidence="7">
    <location>
        <begin position="524"/>
        <end position="536"/>
    </location>
</feature>
<evidence type="ECO:0000256" key="1">
    <source>
        <dbReference type="ARBA" id="ARBA00004651"/>
    </source>
</evidence>
<keyword evidence="2" id="KW-0813">Transport</keyword>
<dbReference type="KEGG" id="lit:FPZ52_13845"/>
<evidence type="ECO:0000256" key="2">
    <source>
        <dbReference type="ARBA" id="ARBA00022448"/>
    </source>
</evidence>
<dbReference type="RefSeq" id="WP_146366208.1">
    <property type="nucleotide sequence ID" value="NZ_CP042263.1"/>
</dbReference>
<feature type="transmembrane region" description="Helical" evidence="8">
    <location>
        <begin position="96"/>
        <end position="119"/>
    </location>
</feature>
<keyword evidence="5 8" id="KW-1133">Transmembrane helix</keyword>
<dbReference type="PROSITE" id="PS50850">
    <property type="entry name" value="MFS"/>
    <property type="match status" value="1"/>
</dbReference>
<evidence type="ECO:0000256" key="4">
    <source>
        <dbReference type="ARBA" id="ARBA00022692"/>
    </source>
</evidence>
<keyword evidence="6 8" id="KW-0472">Membrane</keyword>
<evidence type="ECO:0000313" key="11">
    <source>
        <dbReference type="Proteomes" id="UP000318483"/>
    </source>
</evidence>
<gene>
    <name evidence="10" type="ORF">FPZ52_13845</name>
</gene>
<evidence type="ECO:0000256" key="5">
    <source>
        <dbReference type="ARBA" id="ARBA00022989"/>
    </source>
</evidence>
<feature type="transmembrane region" description="Helical" evidence="8">
    <location>
        <begin position="163"/>
        <end position="193"/>
    </location>
</feature>
<geneLocation type="plasmid" evidence="10 11">
    <name>unnamed2</name>
</geneLocation>
<accession>A0A5B8IXA5</accession>
<dbReference type="GO" id="GO:0005886">
    <property type="term" value="C:plasma membrane"/>
    <property type="evidence" value="ECO:0007669"/>
    <property type="project" value="UniProtKB-SubCell"/>
</dbReference>
<evidence type="ECO:0000256" key="8">
    <source>
        <dbReference type="SAM" id="Phobius"/>
    </source>
</evidence>
<dbReference type="InterPro" id="IPR036259">
    <property type="entry name" value="MFS_trans_sf"/>
</dbReference>
<keyword evidence="4 8" id="KW-0812">Transmembrane</keyword>
<feature type="transmembrane region" description="Helical" evidence="8">
    <location>
        <begin position="52"/>
        <end position="75"/>
    </location>
</feature>